<dbReference type="SUPFAM" id="SSF51445">
    <property type="entry name" value="(Trans)glycosidases"/>
    <property type="match status" value="1"/>
</dbReference>
<dbReference type="HOGENOM" id="CLU_021855_1_0_1"/>
<dbReference type="GO" id="GO:0098552">
    <property type="term" value="C:side of membrane"/>
    <property type="evidence" value="ECO:0007669"/>
    <property type="project" value="UniProtKB-KW"/>
</dbReference>
<dbReference type="InterPro" id="IPR004886">
    <property type="entry name" value="Glucanosyltransferase"/>
</dbReference>
<dbReference type="PANTHER" id="PTHR31468:SF5">
    <property type="entry name" value="1,3-BETA-GLUCANOSYLTRANSFERASE GAS5"/>
    <property type="match status" value="1"/>
</dbReference>
<dbReference type="Gene3D" id="3.20.20.80">
    <property type="entry name" value="Glycosidases"/>
    <property type="match status" value="1"/>
</dbReference>
<evidence type="ECO:0000256" key="10">
    <source>
        <dbReference type="RuleBase" id="RU361209"/>
    </source>
</evidence>
<gene>
    <name evidence="12" type="ORF">SOCG_00975</name>
</gene>
<sequence>MILGRRLVYALLLLGSGAIGSLAKTSPIIIKGNAFFDSESGERFYLRGVDYQPGGSSSLVDPLATNSCLKDVEIFKKMGVNTIRVYQVDNAADHDTCMKAFEEAGIYVILDLNTFRHSISRADPAISYNKVYLQHVFSTVDAFKDYDNVLGFFSGNEVVNDHETTAITWVKATTRDVKAYIKKHASRQIPVGYSAADIAENRLELAHYFNCGNEEERADFYAFNMYEWCGHSSMSVSGYFDRIREFSNYSIPLFLSEFGCNTVEIFEDQTPNRPFTEIEAIYSPEMTESFSGGLVYEYSAEPNNYGLVIIDDNENRKISKNCVTLMKQFQKVPNPKGDGGYRENSSPSECPRNSTYFQAWDVLPPMPKEAKIYLEEGAGEPLGIDGPTNMWSPYHHHDGNEYTAPKRPKVKPASNTTNSSKANLPDKEEQEEEESASSRVTFTLVQLSLVLLVSMFIKF</sequence>
<dbReference type="OMA" id="GVNDYSW"/>
<dbReference type="Proteomes" id="UP000016088">
    <property type="component" value="Unassembled WGS sequence"/>
</dbReference>
<evidence type="ECO:0000256" key="9">
    <source>
        <dbReference type="ARBA" id="ARBA00023288"/>
    </source>
</evidence>
<dbReference type="GO" id="GO:0071970">
    <property type="term" value="P:fungal-type cell wall (1-&gt;3)-beta-D-glucan biosynthetic process"/>
    <property type="evidence" value="ECO:0007669"/>
    <property type="project" value="EnsemblFungi"/>
</dbReference>
<dbReference type="GeneID" id="25029959"/>
<keyword evidence="8" id="KW-0325">Glycoprotein</keyword>
<comment type="similarity">
    <text evidence="3 10">Belongs to the glycosyl hydrolase 72 family.</text>
</comment>
<evidence type="ECO:0000256" key="8">
    <source>
        <dbReference type="ARBA" id="ARBA00023180"/>
    </source>
</evidence>
<dbReference type="OrthoDB" id="421038at2759"/>
<comment type="subcellular location">
    <subcellularLocation>
        <location evidence="1">Cell envelope</location>
    </subcellularLocation>
    <subcellularLocation>
        <location evidence="10">Cell membrane</location>
        <topology evidence="10">Lipid-anchor</topology>
        <topology evidence="10">GPI-anchor</topology>
    </subcellularLocation>
    <subcellularLocation>
        <location evidence="2">Membrane</location>
        <topology evidence="2">Lipid-anchor</topology>
        <topology evidence="2">GPI-anchor</topology>
    </subcellularLocation>
</comment>
<evidence type="ECO:0000313" key="13">
    <source>
        <dbReference type="Proteomes" id="UP000016088"/>
    </source>
</evidence>
<dbReference type="GO" id="GO:0031321">
    <property type="term" value="P:ascospore-type prospore assembly"/>
    <property type="evidence" value="ECO:0007669"/>
    <property type="project" value="EnsemblFungi"/>
</dbReference>
<evidence type="ECO:0000256" key="1">
    <source>
        <dbReference type="ARBA" id="ARBA00004196"/>
    </source>
</evidence>
<dbReference type="FunFam" id="3.20.20.80:FF:000032">
    <property type="entry name" value="1,3-beta-glucanosyltransferase"/>
    <property type="match status" value="1"/>
</dbReference>
<evidence type="ECO:0000256" key="6">
    <source>
        <dbReference type="ARBA" id="ARBA00022729"/>
    </source>
</evidence>
<evidence type="ECO:0000256" key="11">
    <source>
        <dbReference type="SAM" id="MobiDB-lite"/>
    </source>
</evidence>
<dbReference type="PANTHER" id="PTHR31468">
    <property type="entry name" value="1,3-BETA-GLUCANOSYLTRANSFERASE GAS1"/>
    <property type="match status" value="1"/>
</dbReference>
<keyword evidence="9 10" id="KW-0449">Lipoprotein</keyword>
<keyword evidence="6 10" id="KW-0732">Signal</keyword>
<dbReference type="GO" id="GO:0042124">
    <property type="term" value="F:1,3-beta-glucanosyltransferase activity"/>
    <property type="evidence" value="ECO:0007669"/>
    <property type="project" value="EnsemblFungi"/>
</dbReference>
<keyword evidence="13" id="KW-1185">Reference proteome</keyword>
<evidence type="ECO:0000256" key="5">
    <source>
        <dbReference type="ARBA" id="ARBA00022679"/>
    </source>
</evidence>
<dbReference type="EMBL" id="KE503207">
    <property type="protein sequence ID" value="EPX73220.1"/>
    <property type="molecule type" value="Genomic_DNA"/>
</dbReference>
<dbReference type="GO" id="GO:0034412">
    <property type="term" value="P:ascospore wall beta-glucan biosynthetic process"/>
    <property type="evidence" value="ECO:0007669"/>
    <property type="project" value="EnsemblFungi"/>
</dbReference>
<evidence type="ECO:0000256" key="3">
    <source>
        <dbReference type="ARBA" id="ARBA00007528"/>
    </source>
</evidence>
<feature type="region of interest" description="Disordered" evidence="11">
    <location>
        <begin position="384"/>
        <end position="438"/>
    </location>
</feature>
<evidence type="ECO:0000256" key="4">
    <source>
        <dbReference type="ARBA" id="ARBA00022622"/>
    </source>
</evidence>
<dbReference type="RefSeq" id="XP_013018849.1">
    <property type="nucleotide sequence ID" value="XM_013163395.1"/>
</dbReference>
<dbReference type="eggNOG" id="ENOG502QRZZ">
    <property type="taxonomic scope" value="Eukaryota"/>
</dbReference>
<evidence type="ECO:0000256" key="7">
    <source>
        <dbReference type="ARBA" id="ARBA00023136"/>
    </source>
</evidence>
<evidence type="ECO:0000313" key="12">
    <source>
        <dbReference type="EMBL" id="EPX73220.1"/>
    </source>
</evidence>
<accession>S9R4E4</accession>
<dbReference type="Pfam" id="PF03198">
    <property type="entry name" value="Glyco_hydro_72"/>
    <property type="match status" value="1"/>
</dbReference>
<name>S9R4E4_SCHOY</name>
<dbReference type="VEuPathDB" id="FungiDB:SOCG_00975"/>
<dbReference type="AlphaFoldDB" id="S9R4E4"/>
<evidence type="ECO:0000256" key="2">
    <source>
        <dbReference type="ARBA" id="ARBA00004589"/>
    </source>
</evidence>
<proteinExistence type="inferred from homology"/>
<dbReference type="GO" id="GO:0005628">
    <property type="term" value="C:prospore membrane"/>
    <property type="evidence" value="ECO:0007669"/>
    <property type="project" value="EnsemblFungi"/>
</dbReference>
<dbReference type="GO" id="GO:0005886">
    <property type="term" value="C:plasma membrane"/>
    <property type="evidence" value="ECO:0007669"/>
    <property type="project" value="UniProtKB-SubCell"/>
</dbReference>
<dbReference type="GO" id="GO:0031505">
    <property type="term" value="P:fungal-type cell wall organization"/>
    <property type="evidence" value="ECO:0007669"/>
    <property type="project" value="TreeGrafter"/>
</dbReference>
<keyword evidence="7 10" id="KW-0472">Membrane</keyword>
<keyword evidence="4 10" id="KW-0336">GPI-anchor</keyword>
<organism evidence="12 13">
    <name type="scientific">Schizosaccharomyces octosporus (strain yFS286)</name>
    <name type="common">Fission yeast</name>
    <name type="synonym">Octosporomyces octosporus</name>
    <dbReference type="NCBI Taxonomy" id="483514"/>
    <lineage>
        <taxon>Eukaryota</taxon>
        <taxon>Fungi</taxon>
        <taxon>Dikarya</taxon>
        <taxon>Ascomycota</taxon>
        <taxon>Taphrinomycotina</taxon>
        <taxon>Schizosaccharomycetes</taxon>
        <taxon>Schizosaccharomycetales</taxon>
        <taxon>Schizosaccharomycetaceae</taxon>
        <taxon>Schizosaccharomyces</taxon>
    </lineage>
</organism>
<dbReference type="InterPro" id="IPR017853">
    <property type="entry name" value="GH"/>
</dbReference>
<feature type="compositionally biased region" description="Polar residues" evidence="11">
    <location>
        <begin position="413"/>
        <end position="422"/>
    </location>
</feature>
<dbReference type="EC" id="2.4.1.-" evidence="10"/>
<keyword evidence="5 10" id="KW-0808">Transferase</keyword>
<feature type="signal peptide" evidence="10">
    <location>
        <begin position="1"/>
        <end position="23"/>
    </location>
</feature>
<comment type="function">
    <text evidence="10">Splits internally a 1,3-beta-glucan molecule and transfers the newly generated reducing end (the donor) to the non-reducing end of another 1,3-beta-glucan molecule (the acceptor) forming a 1,3-beta linkage, resulting in the elongation of 1,3-beta-glucan chains in the cell wall.</text>
</comment>
<protein>
    <recommendedName>
        <fullName evidence="10">1,3-beta-glucanosyltransferase</fullName>
        <ecNumber evidence="10">2.4.1.-</ecNumber>
    </recommendedName>
</protein>
<feature type="chain" id="PRO_5005146789" description="1,3-beta-glucanosyltransferase" evidence="10">
    <location>
        <begin position="24"/>
        <end position="459"/>
    </location>
</feature>
<reference evidence="12 13" key="1">
    <citation type="journal article" date="2011" name="Science">
        <title>Comparative functional genomics of the fission yeasts.</title>
        <authorList>
            <person name="Rhind N."/>
            <person name="Chen Z."/>
            <person name="Yassour M."/>
            <person name="Thompson D.A."/>
            <person name="Haas B.J."/>
            <person name="Habib N."/>
            <person name="Wapinski I."/>
            <person name="Roy S."/>
            <person name="Lin M.F."/>
            <person name="Heiman D.I."/>
            <person name="Young S.K."/>
            <person name="Furuya K."/>
            <person name="Guo Y."/>
            <person name="Pidoux A."/>
            <person name="Chen H.M."/>
            <person name="Robbertse B."/>
            <person name="Goldberg J.M."/>
            <person name="Aoki K."/>
            <person name="Bayne E.H."/>
            <person name="Berlin A.M."/>
            <person name="Desjardins C.A."/>
            <person name="Dobbs E."/>
            <person name="Dukaj L."/>
            <person name="Fan L."/>
            <person name="FitzGerald M.G."/>
            <person name="French C."/>
            <person name="Gujja S."/>
            <person name="Hansen K."/>
            <person name="Keifenheim D."/>
            <person name="Levin J.Z."/>
            <person name="Mosher R.A."/>
            <person name="Mueller C.A."/>
            <person name="Pfiffner J."/>
            <person name="Priest M."/>
            <person name="Russ C."/>
            <person name="Smialowska A."/>
            <person name="Swoboda P."/>
            <person name="Sykes S.M."/>
            <person name="Vaughn M."/>
            <person name="Vengrova S."/>
            <person name="Yoder R."/>
            <person name="Zeng Q."/>
            <person name="Allshire R."/>
            <person name="Baulcombe D."/>
            <person name="Birren B.W."/>
            <person name="Brown W."/>
            <person name="Ekwall K."/>
            <person name="Kellis M."/>
            <person name="Leatherwood J."/>
            <person name="Levin H."/>
            <person name="Margalit H."/>
            <person name="Martienssen R."/>
            <person name="Nieduszynski C.A."/>
            <person name="Spatafora J.W."/>
            <person name="Friedman N."/>
            <person name="Dalgaard J.Z."/>
            <person name="Baumann P."/>
            <person name="Niki H."/>
            <person name="Regev A."/>
            <person name="Nusbaum C."/>
        </authorList>
    </citation>
    <scope>NUCLEOTIDE SEQUENCE [LARGE SCALE GENOMIC DNA]</scope>
    <source>
        <strain evidence="13">yFS286</strain>
    </source>
</reference>